<dbReference type="InterPro" id="IPR041991">
    <property type="entry name" value="Ribosomal_eL27_KOW"/>
</dbReference>
<gene>
    <name evidence="7" type="ORF">A3Q56_04640</name>
</gene>
<name>A0A177AZS1_9BILA</name>
<sequence>MQSRPILKKNRVVILLSGRHAGKKAVVLKCYDQGTTSRKFGCALVVGVERAPRKVTKSMSKSKILRQTRMKTFIKCVNYSHILPTRFV</sequence>
<keyword evidence="2 7" id="KW-0689">Ribosomal protein</keyword>
<dbReference type="Gene3D" id="2.30.30.770">
    <property type="match status" value="1"/>
</dbReference>
<keyword evidence="8" id="KW-1185">Reference proteome</keyword>
<accession>A0A177AZS1</accession>
<evidence type="ECO:0000313" key="8">
    <source>
        <dbReference type="Proteomes" id="UP000078046"/>
    </source>
</evidence>
<comment type="caution">
    <text evidence="7">The sequence shown here is derived from an EMBL/GenBank/DDBJ whole genome shotgun (WGS) entry which is preliminary data.</text>
</comment>
<dbReference type="InterPro" id="IPR008991">
    <property type="entry name" value="Translation_prot_SH3-like_sf"/>
</dbReference>
<evidence type="ECO:0000256" key="4">
    <source>
        <dbReference type="ARBA" id="ARBA00035224"/>
    </source>
</evidence>
<evidence type="ECO:0000259" key="6">
    <source>
        <dbReference type="Pfam" id="PF00467"/>
    </source>
</evidence>
<keyword evidence="3" id="KW-0687">Ribonucleoprotein</keyword>
<dbReference type="SUPFAM" id="SSF50104">
    <property type="entry name" value="Translation proteins SH3-like domain"/>
    <property type="match status" value="1"/>
</dbReference>
<reference evidence="7 8" key="1">
    <citation type="submission" date="2016-04" db="EMBL/GenBank/DDBJ databases">
        <title>The genome of Intoshia linei affirms orthonectids as highly simplified spiralians.</title>
        <authorList>
            <person name="Mikhailov K.V."/>
            <person name="Slusarev G.S."/>
            <person name="Nikitin M.A."/>
            <person name="Logacheva M.D."/>
            <person name="Penin A."/>
            <person name="Aleoshin V."/>
            <person name="Panchin Y.V."/>
        </authorList>
    </citation>
    <scope>NUCLEOTIDE SEQUENCE [LARGE SCALE GENOMIC DNA]</scope>
    <source>
        <strain evidence="7">Intl2013</strain>
        <tissue evidence="7">Whole animal</tissue>
    </source>
</reference>
<dbReference type="EMBL" id="LWCA01000637">
    <property type="protein sequence ID" value="OAF67537.1"/>
    <property type="molecule type" value="Genomic_DNA"/>
</dbReference>
<proteinExistence type="inferred from homology"/>
<dbReference type="GO" id="GO:0003735">
    <property type="term" value="F:structural constituent of ribosome"/>
    <property type="evidence" value="ECO:0007669"/>
    <property type="project" value="InterPro"/>
</dbReference>
<dbReference type="Pfam" id="PF00467">
    <property type="entry name" value="KOW"/>
    <property type="match status" value="1"/>
</dbReference>
<dbReference type="Pfam" id="PF01777">
    <property type="entry name" value="Ribosomal_L27e"/>
    <property type="match status" value="1"/>
</dbReference>
<dbReference type="AlphaFoldDB" id="A0A177AZS1"/>
<dbReference type="GO" id="GO:0006412">
    <property type="term" value="P:translation"/>
    <property type="evidence" value="ECO:0007669"/>
    <property type="project" value="InterPro"/>
</dbReference>
<dbReference type="InterPro" id="IPR001141">
    <property type="entry name" value="Ribosomal_eL27"/>
</dbReference>
<evidence type="ECO:0000313" key="7">
    <source>
        <dbReference type="EMBL" id="OAF67537.1"/>
    </source>
</evidence>
<dbReference type="Proteomes" id="UP000078046">
    <property type="component" value="Unassembled WGS sequence"/>
</dbReference>
<dbReference type="GO" id="GO:0005840">
    <property type="term" value="C:ribosome"/>
    <property type="evidence" value="ECO:0007669"/>
    <property type="project" value="UniProtKB-KW"/>
</dbReference>
<dbReference type="InterPro" id="IPR038655">
    <property type="entry name" value="Ribosomal_eL27_sf"/>
</dbReference>
<dbReference type="GO" id="GO:1990904">
    <property type="term" value="C:ribonucleoprotein complex"/>
    <property type="evidence" value="ECO:0007669"/>
    <property type="project" value="UniProtKB-KW"/>
</dbReference>
<evidence type="ECO:0000256" key="3">
    <source>
        <dbReference type="ARBA" id="ARBA00023274"/>
    </source>
</evidence>
<feature type="domain" description="KOW" evidence="6">
    <location>
        <begin position="9"/>
        <end position="34"/>
    </location>
</feature>
<organism evidence="7 8">
    <name type="scientific">Intoshia linei</name>
    <dbReference type="NCBI Taxonomy" id="1819745"/>
    <lineage>
        <taxon>Eukaryota</taxon>
        <taxon>Metazoa</taxon>
        <taxon>Spiralia</taxon>
        <taxon>Lophotrochozoa</taxon>
        <taxon>Mesozoa</taxon>
        <taxon>Orthonectida</taxon>
        <taxon>Rhopaluridae</taxon>
        <taxon>Intoshia</taxon>
    </lineage>
</organism>
<protein>
    <recommendedName>
        <fullName evidence="4">Large ribosomal subunit protein eL27</fullName>
    </recommendedName>
    <alternativeName>
        <fullName evidence="5">60S ribosomal protein L27</fullName>
    </alternativeName>
</protein>
<dbReference type="PANTHER" id="PTHR10497">
    <property type="entry name" value="60S RIBOSOMAL PROTEIN L27"/>
    <property type="match status" value="1"/>
</dbReference>
<evidence type="ECO:0000256" key="1">
    <source>
        <dbReference type="ARBA" id="ARBA00009124"/>
    </source>
</evidence>
<dbReference type="OrthoDB" id="2365484at2759"/>
<comment type="similarity">
    <text evidence="1">Belongs to the eukaryotic ribosomal protein eL27 family.</text>
</comment>
<dbReference type="InterPro" id="IPR005824">
    <property type="entry name" value="KOW"/>
</dbReference>
<dbReference type="CDD" id="cd06090">
    <property type="entry name" value="KOW_RPL27"/>
    <property type="match status" value="1"/>
</dbReference>
<evidence type="ECO:0000256" key="5">
    <source>
        <dbReference type="ARBA" id="ARBA00035329"/>
    </source>
</evidence>
<evidence type="ECO:0000256" key="2">
    <source>
        <dbReference type="ARBA" id="ARBA00022980"/>
    </source>
</evidence>